<evidence type="ECO:0000313" key="2">
    <source>
        <dbReference type="EMBL" id="TPX46048.1"/>
    </source>
</evidence>
<protein>
    <submittedName>
        <fullName evidence="2">Uncharacterized protein</fullName>
    </submittedName>
</protein>
<keyword evidence="4" id="KW-1185">Reference proteome</keyword>
<comment type="caution">
    <text evidence="2">The sequence shown here is derived from an EMBL/GenBank/DDBJ whole genome shotgun (WGS) entry which is preliminary data.</text>
</comment>
<evidence type="ECO:0000313" key="3">
    <source>
        <dbReference type="EMBL" id="TPX52621.1"/>
    </source>
</evidence>
<gene>
    <name evidence="2" type="ORF">SeLEV6574_g03466</name>
    <name evidence="3" type="ORF">SeMB42_g01294</name>
</gene>
<dbReference type="EMBL" id="QEAN01000032">
    <property type="protein sequence ID" value="TPX52621.1"/>
    <property type="molecule type" value="Genomic_DNA"/>
</dbReference>
<sequence>MSAKLLTRHAARWTRALSPPSPVLGPVPHIRSTSSEPHHPPQSTNRPSATTASPLPCTANLSHLNPSIVSALEATIDLQNSLGESDPKWQRRTAALADASSTTAPCLKIAVLGETLSGRLAVVDALIGNPTSSIVPEDTNKTYYLSYGAARQETSTNSDVNVSCPSDWLQSHNLSITVPPALDQLDHTPEMLHDPILSSDMVLLVTDSRRCLSSPRERAILQSFATSGKPTTIVIDSDSTNKYDALIQKYITAAISIGMHDALSGIQSPQTLLKQSGPASTTHLQSSVTNQPTPVIKAKSSLSTAFLALKRLKSRELDARDKLEAVERRLTSLSGALTTQQTRVYDQFVNKDLALIERVSSRIVMAVRESLDDLPFWKLFWRGDGISHDLRMRLAQYSLVEAEYRMTHTLGRLAETRDVLTSLCSSSLTAVSTLLASSTHASLTTFVHDVTRIRDTTLATLKTAPPPDQYVLRNEIAAFEAAKGLDAFQNRVVALVRRQMAAQAALSLVLVGSVYLGVPLWAVVLPGGGLMSAIGLTWTALRWSSMADKFVGEISAEQKSLRDMLLASYDKQFDSAVVTPLAEAIKLAQEAMTMRRNEVSSRIQKIQNVQKTVEDLLYQVSAIPFNKP</sequence>
<dbReference type="AlphaFoldDB" id="A0A507D459"/>
<evidence type="ECO:0000313" key="4">
    <source>
        <dbReference type="Proteomes" id="UP000317494"/>
    </source>
</evidence>
<feature type="compositionally biased region" description="Polar residues" evidence="1">
    <location>
        <begin position="31"/>
        <end position="56"/>
    </location>
</feature>
<evidence type="ECO:0000313" key="5">
    <source>
        <dbReference type="Proteomes" id="UP000320475"/>
    </source>
</evidence>
<evidence type="ECO:0000256" key="1">
    <source>
        <dbReference type="SAM" id="MobiDB-lite"/>
    </source>
</evidence>
<dbReference type="EMBL" id="QEAM01000117">
    <property type="protein sequence ID" value="TPX46048.1"/>
    <property type="molecule type" value="Genomic_DNA"/>
</dbReference>
<name>A0A507D459_9FUNG</name>
<dbReference type="VEuPathDB" id="FungiDB:SeMB42_g01294"/>
<dbReference type="PANTHER" id="PTHR38644:SF1">
    <property type="entry name" value="EXPRESSED PROTEIN"/>
    <property type="match status" value="1"/>
</dbReference>
<organism evidence="2 5">
    <name type="scientific">Synchytrium endobioticum</name>
    <dbReference type="NCBI Taxonomy" id="286115"/>
    <lineage>
        <taxon>Eukaryota</taxon>
        <taxon>Fungi</taxon>
        <taxon>Fungi incertae sedis</taxon>
        <taxon>Chytridiomycota</taxon>
        <taxon>Chytridiomycota incertae sedis</taxon>
        <taxon>Chytridiomycetes</taxon>
        <taxon>Synchytriales</taxon>
        <taxon>Synchytriaceae</taxon>
        <taxon>Synchytrium</taxon>
    </lineage>
</organism>
<proteinExistence type="predicted"/>
<reference evidence="4 5" key="1">
    <citation type="journal article" date="2019" name="Sci. Rep.">
        <title>Comparative genomics of chytrid fungi reveal insights into the obligate biotrophic and pathogenic lifestyle of Synchytrium endobioticum.</title>
        <authorList>
            <person name="van de Vossenberg B.T.L.H."/>
            <person name="Warris S."/>
            <person name="Nguyen H.D.T."/>
            <person name="van Gent-Pelzer M.P.E."/>
            <person name="Joly D.L."/>
            <person name="van de Geest H.C."/>
            <person name="Bonants P.J.M."/>
            <person name="Smith D.S."/>
            <person name="Levesque C.A."/>
            <person name="van der Lee T.A.J."/>
        </authorList>
    </citation>
    <scope>NUCLEOTIDE SEQUENCE [LARGE SCALE GENOMIC DNA]</scope>
    <source>
        <strain evidence="2 5">LEV6574</strain>
        <strain evidence="3 4">MB42</strain>
    </source>
</reference>
<dbReference type="OrthoDB" id="5571276at2759"/>
<feature type="region of interest" description="Disordered" evidence="1">
    <location>
        <begin position="17"/>
        <end position="56"/>
    </location>
</feature>
<dbReference type="Proteomes" id="UP000320475">
    <property type="component" value="Unassembled WGS sequence"/>
</dbReference>
<dbReference type="Proteomes" id="UP000317494">
    <property type="component" value="Unassembled WGS sequence"/>
</dbReference>
<accession>A0A507D459</accession>
<dbReference type="PANTHER" id="PTHR38644">
    <property type="entry name" value="EXPRESSED PROTEIN"/>
    <property type="match status" value="1"/>
</dbReference>